<dbReference type="GO" id="GO:0055085">
    <property type="term" value="P:transmembrane transport"/>
    <property type="evidence" value="ECO:0007669"/>
    <property type="project" value="InterPro"/>
</dbReference>
<dbReference type="PANTHER" id="PTHR43744:SF12">
    <property type="entry name" value="ABC TRANSPORTER PERMEASE PROTEIN MG189-RELATED"/>
    <property type="match status" value="1"/>
</dbReference>
<comment type="caution">
    <text evidence="10">The sequence shown here is derived from an EMBL/GenBank/DDBJ whole genome shotgun (WGS) entry which is preliminary data.</text>
</comment>
<feature type="region of interest" description="Disordered" evidence="8">
    <location>
        <begin position="14"/>
        <end position="34"/>
    </location>
</feature>
<keyword evidence="4 7" id="KW-0812">Transmembrane</keyword>
<organism evidence="10 11">
    <name type="scientific">Wenjunlia tyrosinilytica</name>
    <dbReference type="NCBI Taxonomy" id="1544741"/>
    <lineage>
        <taxon>Bacteria</taxon>
        <taxon>Bacillati</taxon>
        <taxon>Actinomycetota</taxon>
        <taxon>Actinomycetes</taxon>
        <taxon>Kitasatosporales</taxon>
        <taxon>Streptomycetaceae</taxon>
        <taxon>Wenjunlia</taxon>
    </lineage>
</organism>
<evidence type="ECO:0000313" key="11">
    <source>
        <dbReference type="Proteomes" id="UP000641932"/>
    </source>
</evidence>
<dbReference type="AlphaFoldDB" id="A0A918DQX7"/>
<evidence type="ECO:0000256" key="3">
    <source>
        <dbReference type="ARBA" id="ARBA00022475"/>
    </source>
</evidence>
<evidence type="ECO:0000256" key="2">
    <source>
        <dbReference type="ARBA" id="ARBA00022448"/>
    </source>
</evidence>
<dbReference type="Gene3D" id="1.10.3720.10">
    <property type="entry name" value="MetI-like"/>
    <property type="match status" value="1"/>
</dbReference>
<keyword evidence="11" id="KW-1185">Reference proteome</keyword>
<feature type="transmembrane region" description="Helical" evidence="7">
    <location>
        <begin position="110"/>
        <end position="131"/>
    </location>
</feature>
<feature type="transmembrane region" description="Helical" evidence="7">
    <location>
        <begin position="277"/>
        <end position="299"/>
    </location>
</feature>
<comment type="subcellular location">
    <subcellularLocation>
        <location evidence="1 7">Cell membrane</location>
        <topology evidence="1 7">Multi-pass membrane protein</topology>
    </subcellularLocation>
</comment>
<dbReference type="InterPro" id="IPR035906">
    <property type="entry name" value="MetI-like_sf"/>
</dbReference>
<dbReference type="RefSeq" id="WP_189129409.1">
    <property type="nucleotide sequence ID" value="NZ_BMMS01000001.1"/>
</dbReference>
<reference evidence="10" key="1">
    <citation type="journal article" date="2014" name="Int. J. Syst. Evol. Microbiol.">
        <title>Complete genome sequence of Corynebacterium casei LMG S-19264T (=DSM 44701T), isolated from a smear-ripened cheese.</title>
        <authorList>
            <consortium name="US DOE Joint Genome Institute (JGI-PGF)"/>
            <person name="Walter F."/>
            <person name="Albersmeier A."/>
            <person name="Kalinowski J."/>
            <person name="Ruckert C."/>
        </authorList>
    </citation>
    <scope>NUCLEOTIDE SEQUENCE</scope>
    <source>
        <strain evidence="10">CGMCC 4.7201</strain>
    </source>
</reference>
<reference evidence="10" key="2">
    <citation type="submission" date="2020-09" db="EMBL/GenBank/DDBJ databases">
        <authorList>
            <person name="Sun Q."/>
            <person name="Zhou Y."/>
        </authorList>
    </citation>
    <scope>NUCLEOTIDE SEQUENCE</scope>
    <source>
        <strain evidence="10">CGMCC 4.7201</strain>
    </source>
</reference>
<dbReference type="SUPFAM" id="SSF161098">
    <property type="entry name" value="MetI-like"/>
    <property type="match status" value="1"/>
</dbReference>
<accession>A0A918DQX7</accession>
<proteinExistence type="inferred from homology"/>
<evidence type="ECO:0000259" key="9">
    <source>
        <dbReference type="PROSITE" id="PS50928"/>
    </source>
</evidence>
<evidence type="ECO:0000256" key="8">
    <source>
        <dbReference type="SAM" id="MobiDB-lite"/>
    </source>
</evidence>
<evidence type="ECO:0000256" key="5">
    <source>
        <dbReference type="ARBA" id="ARBA00022989"/>
    </source>
</evidence>
<evidence type="ECO:0000256" key="1">
    <source>
        <dbReference type="ARBA" id="ARBA00004651"/>
    </source>
</evidence>
<feature type="transmembrane region" description="Helical" evidence="7">
    <location>
        <begin position="143"/>
        <end position="165"/>
    </location>
</feature>
<feature type="compositionally biased region" description="Basic and acidic residues" evidence="8">
    <location>
        <begin position="14"/>
        <end position="27"/>
    </location>
</feature>
<name>A0A918DQX7_9ACTN</name>
<protein>
    <submittedName>
        <fullName evidence="10">Sugar ABC transporter permease</fullName>
    </submittedName>
</protein>
<keyword evidence="5 7" id="KW-1133">Transmembrane helix</keyword>
<sequence length="314" mass="34748">MTGLVRVRDRFTTGATTRRDPRGDPRRAPRRPRPAEVPLRHRVLTCSVLAVAAIYFLVPVYWLTVSMTKSSSGLFGTFGLWFSDPRPIERLHDVITYDHAIYVRWFLNSALYAGVGAAAATLLAAAAGYGLAKFRFPGREGVFNVVLAGVLIPSTALALPLYLLFSRIGLANTYWAVLVPSMVSPFGVYLCRIYAAASVPDTLLEAARIDGAGELTIFRTLGLRIMTPALVTVFLFQFVHIWNNFFLPLVMLSDSDLYPITLGLTSWQGYADRQPQLYQYTVGGAFLSVLPLMVLMAALQRYWRTGLTEGSLKA</sequence>
<keyword evidence="2 7" id="KW-0813">Transport</keyword>
<feature type="domain" description="ABC transmembrane type-1" evidence="9">
    <location>
        <begin position="106"/>
        <end position="299"/>
    </location>
</feature>
<feature type="transmembrane region" description="Helical" evidence="7">
    <location>
        <begin position="221"/>
        <end position="242"/>
    </location>
</feature>
<gene>
    <name evidence="10" type="ORF">GCM10012280_00900</name>
</gene>
<feature type="transmembrane region" description="Helical" evidence="7">
    <location>
        <begin position="43"/>
        <end position="64"/>
    </location>
</feature>
<dbReference type="PROSITE" id="PS50928">
    <property type="entry name" value="ABC_TM1"/>
    <property type="match status" value="1"/>
</dbReference>
<keyword evidence="6 7" id="KW-0472">Membrane</keyword>
<evidence type="ECO:0000256" key="7">
    <source>
        <dbReference type="RuleBase" id="RU363032"/>
    </source>
</evidence>
<keyword evidence="3" id="KW-1003">Cell membrane</keyword>
<evidence type="ECO:0000256" key="4">
    <source>
        <dbReference type="ARBA" id="ARBA00022692"/>
    </source>
</evidence>
<dbReference type="GO" id="GO:0005886">
    <property type="term" value="C:plasma membrane"/>
    <property type="evidence" value="ECO:0007669"/>
    <property type="project" value="UniProtKB-SubCell"/>
</dbReference>
<dbReference type="Pfam" id="PF00528">
    <property type="entry name" value="BPD_transp_1"/>
    <property type="match status" value="1"/>
</dbReference>
<dbReference type="CDD" id="cd06261">
    <property type="entry name" value="TM_PBP2"/>
    <property type="match status" value="1"/>
</dbReference>
<evidence type="ECO:0000256" key="6">
    <source>
        <dbReference type="ARBA" id="ARBA00023136"/>
    </source>
</evidence>
<evidence type="ECO:0000313" key="10">
    <source>
        <dbReference type="EMBL" id="GGO80021.1"/>
    </source>
</evidence>
<dbReference type="EMBL" id="BMMS01000001">
    <property type="protein sequence ID" value="GGO80021.1"/>
    <property type="molecule type" value="Genomic_DNA"/>
</dbReference>
<comment type="similarity">
    <text evidence="7">Belongs to the binding-protein-dependent transport system permease family.</text>
</comment>
<dbReference type="Proteomes" id="UP000641932">
    <property type="component" value="Unassembled WGS sequence"/>
</dbReference>
<feature type="transmembrane region" description="Helical" evidence="7">
    <location>
        <begin position="177"/>
        <end position="200"/>
    </location>
</feature>
<dbReference type="PANTHER" id="PTHR43744">
    <property type="entry name" value="ABC TRANSPORTER PERMEASE PROTEIN MG189-RELATED-RELATED"/>
    <property type="match status" value="1"/>
</dbReference>
<dbReference type="InterPro" id="IPR000515">
    <property type="entry name" value="MetI-like"/>
</dbReference>